<feature type="transmembrane region" description="Helical" evidence="7">
    <location>
        <begin position="99"/>
        <end position="118"/>
    </location>
</feature>
<feature type="transmembrane region" description="Helical" evidence="7">
    <location>
        <begin position="7"/>
        <end position="28"/>
    </location>
</feature>
<sequence>MSRLKGITMIISGAVLWGATGPMMEWLLRNSDMSVTFMLTIRLLLAGIILLTILKLQGKRITAPWRQRVWSRQLIIFGIIGMLGVQLSFASSIDTSNAVIATLFQFLAPIYIILFVSWTHRKLPPAVQGLGMVITLVGLFFLLTNGSLSGFTLSKIALFWGLAVGFSFAFYTLYPARLMQEWGVLISVGWAMVIGGVTLLITQMNTVIKQFRLLGDWGLMMMLLLIIVVGTAAFILFLGSMKYITAVEASILSSFEPLTAMVISVIWFGQILGLWQFIGAITMLIGVTWISVAGSKIETASDDLLKE</sequence>
<feature type="transmembrane region" description="Helical" evidence="7">
    <location>
        <begin position="217"/>
        <end position="238"/>
    </location>
</feature>
<evidence type="ECO:0000259" key="8">
    <source>
        <dbReference type="Pfam" id="PF00892"/>
    </source>
</evidence>
<dbReference type="PANTHER" id="PTHR32322">
    <property type="entry name" value="INNER MEMBRANE TRANSPORTER"/>
    <property type="match status" value="1"/>
</dbReference>
<dbReference type="Pfam" id="PF00892">
    <property type="entry name" value="EamA"/>
    <property type="match status" value="2"/>
</dbReference>
<evidence type="ECO:0000256" key="4">
    <source>
        <dbReference type="ARBA" id="ARBA00022692"/>
    </source>
</evidence>
<evidence type="ECO:0000256" key="7">
    <source>
        <dbReference type="SAM" id="Phobius"/>
    </source>
</evidence>
<dbReference type="KEGG" id="surl:BI350_16075"/>
<dbReference type="InterPro" id="IPR037185">
    <property type="entry name" value="EmrE-like"/>
</dbReference>
<keyword evidence="5 7" id="KW-1133">Transmembrane helix</keyword>
<evidence type="ECO:0000256" key="5">
    <source>
        <dbReference type="ARBA" id="ARBA00022989"/>
    </source>
</evidence>
<organism evidence="9 10">
    <name type="scientific">Sporosarcina ureilytica</name>
    <dbReference type="NCBI Taxonomy" id="298596"/>
    <lineage>
        <taxon>Bacteria</taxon>
        <taxon>Bacillati</taxon>
        <taxon>Bacillota</taxon>
        <taxon>Bacilli</taxon>
        <taxon>Bacillales</taxon>
        <taxon>Caryophanaceae</taxon>
        <taxon>Sporosarcina</taxon>
    </lineage>
</organism>
<comment type="similarity">
    <text evidence="2">Belongs to the EamA transporter family.</text>
</comment>
<proteinExistence type="inferred from homology"/>
<dbReference type="AlphaFoldDB" id="A0A1D8JJM6"/>
<keyword evidence="6 7" id="KW-0472">Membrane</keyword>
<dbReference type="Proteomes" id="UP000185746">
    <property type="component" value="Chromosome"/>
</dbReference>
<dbReference type="RefSeq" id="WP_075529084.1">
    <property type="nucleotide sequence ID" value="NZ_CP017560.1"/>
</dbReference>
<feature type="transmembrane region" description="Helical" evidence="7">
    <location>
        <begin position="130"/>
        <end position="151"/>
    </location>
</feature>
<protein>
    <submittedName>
        <fullName evidence="9">Multidrug transporter</fullName>
    </submittedName>
</protein>
<dbReference type="SUPFAM" id="SSF103481">
    <property type="entry name" value="Multidrug resistance efflux transporter EmrE"/>
    <property type="match status" value="2"/>
</dbReference>
<evidence type="ECO:0000256" key="6">
    <source>
        <dbReference type="ARBA" id="ARBA00023136"/>
    </source>
</evidence>
<feature type="transmembrane region" description="Helical" evidence="7">
    <location>
        <begin position="157"/>
        <end position="176"/>
    </location>
</feature>
<gene>
    <name evidence="9" type="ORF">BI350_16075</name>
</gene>
<feature type="transmembrane region" description="Helical" evidence="7">
    <location>
        <begin position="183"/>
        <end position="205"/>
    </location>
</feature>
<feature type="domain" description="EamA" evidence="8">
    <location>
        <begin position="5"/>
        <end position="143"/>
    </location>
</feature>
<keyword evidence="3" id="KW-1003">Cell membrane</keyword>
<dbReference type="InterPro" id="IPR050638">
    <property type="entry name" value="AA-Vitamin_Transporters"/>
</dbReference>
<accession>A0A1D8JJM6</accession>
<dbReference type="GO" id="GO:0005886">
    <property type="term" value="C:plasma membrane"/>
    <property type="evidence" value="ECO:0007669"/>
    <property type="project" value="UniProtKB-SubCell"/>
</dbReference>
<feature type="transmembrane region" description="Helical" evidence="7">
    <location>
        <begin position="274"/>
        <end position="292"/>
    </location>
</feature>
<feature type="transmembrane region" description="Helical" evidence="7">
    <location>
        <begin position="74"/>
        <end position="93"/>
    </location>
</feature>
<dbReference type="PANTHER" id="PTHR32322:SF18">
    <property type="entry name" value="S-ADENOSYLMETHIONINE_S-ADENOSYLHOMOCYSTEINE TRANSPORTER"/>
    <property type="match status" value="1"/>
</dbReference>
<keyword evidence="10" id="KW-1185">Reference proteome</keyword>
<reference evidence="9 10" key="1">
    <citation type="submission" date="2016-09" db="EMBL/GenBank/DDBJ databases">
        <title>Complete genome sequence of the Lysinibacillus sphaericus LMG 22257, a specie of Bacillus with ureolytic activity that can effectively biodeposit calcium carbonate.</title>
        <authorList>
            <person name="Yan W."/>
        </authorList>
    </citation>
    <scope>NUCLEOTIDE SEQUENCE [LARGE SCALE GENOMIC DNA]</scope>
    <source>
        <strain evidence="9 10">LMG 22257</strain>
    </source>
</reference>
<feature type="transmembrane region" description="Helical" evidence="7">
    <location>
        <begin position="250"/>
        <end position="268"/>
    </location>
</feature>
<evidence type="ECO:0000256" key="3">
    <source>
        <dbReference type="ARBA" id="ARBA00022475"/>
    </source>
</evidence>
<evidence type="ECO:0000256" key="2">
    <source>
        <dbReference type="ARBA" id="ARBA00007362"/>
    </source>
</evidence>
<feature type="transmembrane region" description="Helical" evidence="7">
    <location>
        <begin position="34"/>
        <end position="54"/>
    </location>
</feature>
<evidence type="ECO:0000313" key="9">
    <source>
        <dbReference type="EMBL" id="AOV08916.1"/>
    </source>
</evidence>
<dbReference type="EMBL" id="CP017560">
    <property type="protein sequence ID" value="AOV08916.1"/>
    <property type="molecule type" value="Genomic_DNA"/>
</dbReference>
<dbReference type="InterPro" id="IPR000620">
    <property type="entry name" value="EamA_dom"/>
</dbReference>
<feature type="domain" description="EamA" evidence="8">
    <location>
        <begin position="156"/>
        <end position="291"/>
    </location>
</feature>
<comment type="subcellular location">
    <subcellularLocation>
        <location evidence="1">Cell membrane</location>
        <topology evidence="1">Multi-pass membrane protein</topology>
    </subcellularLocation>
</comment>
<name>A0A1D8JJM6_9BACL</name>
<keyword evidence="4 7" id="KW-0812">Transmembrane</keyword>
<evidence type="ECO:0000313" key="10">
    <source>
        <dbReference type="Proteomes" id="UP000185746"/>
    </source>
</evidence>
<evidence type="ECO:0000256" key="1">
    <source>
        <dbReference type="ARBA" id="ARBA00004651"/>
    </source>
</evidence>